<proteinExistence type="predicted"/>
<accession>A0ABM9FCL7</accession>
<evidence type="ECO:0000313" key="1">
    <source>
        <dbReference type="EMBL" id="CAH6660647.1"/>
    </source>
</evidence>
<keyword evidence="2" id="KW-1185">Reference proteome</keyword>
<dbReference type="Proteomes" id="UP001152651">
    <property type="component" value="Unassembled WGS sequence"/>
</dbReference>
<dbReference type="EMBL" id="CALSBS010000015">
    <property type="protein sequence ID" value="CAH6660647.1"/>
    <property type="molecule type" value="Genomic_DNA"/>
</dbReference>
<protein>
    <submittedName>
        <fullName evidence="1">Uncharacterized protein</fullName>
    </submittedName>
</protein>
<evidence type="ECO:0000313" key="2">
    <source>
        <dbReference type="Proteomes" id="UP001152651"/>
    </source>
</evidence>
<gene>
    <name evidence="1" type="ORF">FBBNIHIM_16170</name>
</gene>
<sequence length="70" mass="7957">MKLQLIGRGNLPLLTFIMDGGSDDSILNISALSRKLGCSRSSFIDRCRDYGLDSAIRYYLEEQRKKTVKE</sequence>
<organism evidence="1 2">
    <name type="scientific">Pseudocitrobacter vendiensis</name>
    <dbReference type="NCBI Taxonomy" id="2488306"/>
    <lineage>
        <taxon>Bacteria</taxon>
        <taxon>Pseudomonadati</taxon>
        <taxon>Pseudomonadota</taxon>
        <taxon>Gammaproteobacteria</taxon>
        <taxon>Enterobacterales</taxon>
        <taxon>Enterobacteriaceae</taxon>
        <taxon>Pseudocitrobacter</taxon>
    </lineage>
</organism>
<name>A0ABM9FCL7_9ENTR</name>
<reference evidence="1" key="1">
    <citation type="submission" date="2022-05" db="EMBL/GenBank/DDBJ databases">
        <authorList>
            <person name="Blom J."/>
        </authorList>
    </citation>
    <scope>NUCLEOTIDE SEQUENCE</scope>
    <source>
        <strain evidence="1">Type strain: CPO20170097</strain>
    </source>
</reference>
<comment type="caution">
    <text evidence="1">The sequence shown here is derived from an EMBL/GenBank/DDBJ whole genome shotgun (WGS) entry which is preliminary data.</text>
</comment>